<name>A0AA49GSP9_9BACT</name>
<evidence type="ECO:0000313" key="3">
    <source>
        <dbReference type="EMBL" id="WKN39366.1"/>
    </source>
</evidence>
<keyword evidence="2" id="KW-0472">Membrane</keyword>
<sequence length="98" mass="11844">MLKFIIISILFIYVVYKASDFILRMLDSVTGRNRMKSSSRRERNFGPEHRRQQRSNYRQPKNGNVNIDYIPEDEKNKKQRHPTEDFRGGDYVDYEELK</sequence>
<evidence type="ECO:0000256" key="1">
    <source>
        <dbReference type="SAM" id="MobiDB-lite"/>
    </source>
</evidence>
<dbReference type="Pfam" id="PF16118">
    <property type="entry name" value="DUF4834"/>
    <property type="match status" value="1"/>
</dbReference>
<feature type="compositionally biased region" description="Polar residues" evidence="1">
    <location>
        <begin position="54"/>
        <end position="65"/>
    </location>
</feature>
<dbReference type="AlphaFoldDB" id="A0AA49GSP9"/>
<organism evidence="3">
    <name type="scientific">Roseihalotalea indica</name>
    <dbReference type="NCBI Taxonomy" id="2867963"/>
    <lineage>
        <taxon>Bacteria</taxon>
        <taxon>Pseudomonadati</taxon>
        <taxon>Bacteroidota</taxon>
        <taxon>Cytophagia</taxon>
        <taxon>Cytophagales</taxon>
        <taxon>Catalimonadaceae</taxon>
        <taxon>Roseihalotalea</taxon>
    </lineage>
</organism>
<accession>A0AA49GSP9</accession>
<feature type="compositionally biased region" description="Basic and acidic residues" evidence="1">
    <location>
        <begin position="39"/>
        <end position="50"/>
    </location>
</feature>
<reference evidence="3" key="1">
    <citation type="journal article" date="2023" name="Comput. Struct. Biotechnol. J.">
        <title>Discovery of a novel marine Bacteroidetes with a rich repertoire of carbohydrate-active enzymes.</title>
        <authorList>
            <person name="Chen B."/>
            <person name="Liu G."/>
            <person name="Chen Q."/>
            <person name="Wang H."/>
            <person name="Liu L."/>
            <person name="Tang K."/>
        </authorList>
    </citation>
    <scope>NUCLEOTIDE SEQUENCE</scope>
    <source>
        <strain evidence="3">TK19036</strain>
    </source>
</reference>
<dbReference type="InterPro" id="IPR032272">
    <property type="entry name" value="DUF4834"/>
</dbReference>
<feature type="region of interest" description="Disordered" evidence="1">
    <location>
        <begin position="32"/>
        <end position="98"/>
    </location>
</feature>
<feature type="transmembrane region" description="Helical" evidence="2">
    <location>
        <begin position="6"/>
        <end position="26"/>
    </location>
</feature>
<dbReference type="EMBL" id="CP120682">
    <property type="protein sequence ID" value="WKN39366.1"/>
    <property type="molecule type" value="Genomic_DNA"/>
</dbReference>
<feature type="compositionally biased region" description="Basic and acidic residues" evidence="1">
    <location>
        <begin position="72"/>
        <end position="98"/>
    </location>
</feature>
<reference evidence="3" key="2">
    <citation type="journal article" date="2024" name="Antonie Van Leeuwenhoek">
        <title>Roseihalotalea indica gen. nov., sp. nov., a halophilic Bacteroidetes from mesopelagic Southwest Indian Ocean with higher carbohydrate metabolic potential.</title>
        <authorList>
            <person name="Chen B."/>
            <person name="Zhang M."/>
            <person name="Lin D."/>
            <person name="Ye J."/>
            <person name="Tang K."/>
        </authorList>
    </citation>
    <scope>NUCLEOTIDE SEQUENCE</scope>
    <source>
        <strain evidence="3">TK19036</strain>
    </source>
</reference>
<proteinExistence type="predicted"/>
<gene>
    <name evidence="3" type="ORF">K4G66_11755</name>
</gene>
<protein>
    <submittedName>
        <fullName evidence="3">DUF4834 family protein</fullName>
    </submittedName>
</protein>
<evidence type="ECO:0000256" key="2">
    <source>
        <dbReference type="SAM" id="Phobius"/>
    </source>
</evidence>
<keyword evidence="2" id="KW-1133">Transmembrane helix</keyword>
<keyword evidence="2" id="KW-0812">Transmembrane</keyword>